<evidence type="ECO:0000313" key="3">
    <source>
        <dbReference type="Proteomes" id="UP000824469"/>
    </source>
</evidence>
<feature type="non-terminal residue" evidence="2">
    <location>
        <position position="235"/>
    </location>
</feature>
<reference evidence="2 3" key="1">
    <citation type="journal article" date="2021" name="Nat. Plants">
        <title>The Taxus genome provides insights into paclitaxel biosynthesis.</title>
        <authorList>
            <person name="Xiong X."/>
            <person name="Gou J."/>
            <person name="Liao Q."/>
            <person name="Li Y."/>
            <person name="Zhou Q."/>
            <person name="Bi G."/>
            <person name="Li C."/>
            <person name="Du R."/>
            <person name="Wang X."/>
            <person name="Sun T."/>
            <person name="Guo L."/>
            <person name="Liang H."/>
            <person name="Lu P."/>
            <person name="Wu Y."/>
            <person name="Zhang Z."/>
            <person name="Ro D.K."/>
            <person name="Shang Y."/>
            <person name="Huang S."/>
            <person name="Yan J."/>
        </authorList>
    </citation>
    <scope>NUCLEOTIDE SEQUENCE [LARGE SCALE GENOMIC DNA]</scope>
    <source>
        <strain evidence="2">Ta-2019</strain>
    </source>
</reference>
<name>A0AA38C586_TAXCH</name>
<dbReference type="Proteomes" id="UP000824469">
    <property type="component" value="Unassembled WGS sequence"/>
</dbReference>
<comment type="caution">
    <text evidence="2">The sequence shown here is derived from an EMBL/GenBank/DDBJ whole genome shotgun (WGS) entry which is preliminary data.</text>
</comment>
<gene>
    <name evidence="2" type="ORF">KI387_041722</name>
</gene>
<proteinExistence type="predicted"/>
<accession>A0AA38C586</accession>
<evidence type="ECO:0000256" key="1">
    <source>
        <dbReference type="SAM" id="MobiDB-lite"/>
    </source>
</evidence>
<sequence length="235" mass="26245">MTENICVDVKRNDIVELASRALKKALTPSNIIAGFKRTGIWPLNYDALINDMACNQAFDMQGEEDVDVVTNILSLSQGINPELNNSEEVVPETQFMQNVDSRDDMEAIATHGVELNGALGNPSNIINNNEGSANFLCNNDMSLPSQVNPPQWLEDAMKKMGYKLPSNTEDQSLNLPSFPEGLEQQEIIHYYADVGDEDEQYGVEFEEDAQENEINSEVMQHEPQVPEETQIQNGH</sequence>
<organism evidence="2 3">
    <name type="scientific">Taxus chinensis</name>
    <name type="common">Chinese yew</name>
    <name type="synonym">Taxus wallichiana var. chinensis</name>
    <dbReference type="NCBI Taxonomy" id="29808"/>
    <lineage>
        <taxon>Eukaryota</taxon>
        <taxon>Viridiplantae</taxon>
        <taxon>Streptophyta</taxon>
        <taxon>Embryophyta</taxon>
        <taxon>Tracheophyta</taxon>
        <taxon>Spermatophyta</taxon>
        <taxon>Pinopsida</taxon>
        <taxon>Pinidae</taxon>
        <taxon>Conifers II</taxon>
        <taxon>Cupressales</taxon>
        <taxon>Taxaceae</taxon>
        <taxon>Taxus</taxon>
    </lineage>
</organism>
<protein>
    <submittedName>
        <fullName evidence="2">Uncharacterized protein</fullName>
    </submittedName>
</protein>
<evidence type="ECO:0000313" key="2">
    <source>
        <dbReference type="EMBL" id="KAH9293068.1"/>
    </source>
</evidence>
<dbReference type="AlphaFoldDB" id="A0AA38C586"/>
<keyword evidence="3" id="KW-1185">Reference proteome</keyword>
<dbReference type="EMBL" id="JAHRHJ020001754">
    <property type="protein sequence ID" value="KAH9293068.1"/>
    <property type="molecule type" value="Genomic_DNA"/>
</dbReference>
<feature type="region of interest" description="Disordered" evidence="1">
    <location>
        <begin position="216"/>
        <end position="235"/>
    </location>
</feature>